<organism evidence="1">
    <name type="scientific">Strongyloides ratti</name>
    <name type="common">Parasitic roundworm</name>
    <dbReference type="NCBI Taxonomy" id="34506"/>
    <lineage>
        <taxon>Eukaryota</taxon>
        <taxon>Metazoa</taxon>
        <taxon>Ecdysozoa</taxon>
        <taxon>Nematoda</taxon>
        <taxon>Chromadorea</taxon>
        <taxon>Rhabditida</taxon>
        <taxon>Tylenchina</taxon>
        <taxon>Panagrolaimomorpha</taxon>
        <taxon>Strongyloidoidea</taxon>
        <taxon>Strongyloididae</taxon>
        <taxon>Strongyloides</taxon>
    </lineage>
</organism>
<sequence length="101" mass="11786">MDKNVPSTKKTPIKVELPSTSLDAVERMGLQSRQNFPQPLWMLWKEKDFNKENSNQNFPQPIWMLWKEWDSNSIRTSFNLSGCCGKKRTSTKKTPIQSELP</sequence>
<reference evidence="2" key="1">
    <citation type="submission" date="2014-09" db="EMBL/GenBank/DDBJ databases">
        <authorList>
            <person name="Martin A.A."/>
        </authorList>
    </citation>
    <scope>NUCLEOTIDE SEQUENCE</scope>
    <source>
        <strain evidence="2">ED321</strain>
    </source>
</reference>
<dbReference type="EMBL" id="LN609400">
    <property type="protein sequence ID" value="CEF60665.1"/>
    <property type="molecule type" value="Genomic_DNA"/>
</dbReference>
<dbReference type="WormBase" id="SRAE_X000239800">
    <property type="protein sequence ID" value="SRP02444"/>
    <property type="gene ID" value="WBGene00267984"/>
</dbReference>
<evidence type="ECO:0000313" key="3">
    <source>
        <dbReference type="WBParaSite" id="SRAE_X000239800.1"/>
    </source>
</evidence>
<protein>
    <submittedName>
        <fullName evidence="1 3">Uncharacterized protein</fullName>
    </submittedName>
</protein>
<gene>
    <name evidence="1 3 4" type="ORF">SRAE_X000239800</name>
</gene>
<dbReference type="RefSeq" id="XP_024499874.1">
    <property type="nucleotide sequence ID" value="XM_024645609.1"/>
</dbReference>
<dbReference type="CTD" id="36385478"/>
<evidence type="ECO:0000313" key="4">
    <source>
        <dbReference type="WormBase" id="SRAE_X000239800"/>
    </source>
</evidence>
<evidence type="ECO:0000313" key="2">
    <source>
        <dbReference type="Proteomes" id="UP000035682"/>
    </source>
</evidence>
<accession>A0A090KT43</accession>
<reference evidence="3" key="3">
    <citation type="submission" date="2020-12" db="UniProtKB">
        <authorList>
            <consortium name="WormBaseParasite"/>
        </authorList>
    </citation>
    <scope>IDENTIFICATION</scope>
</reference>
<reference evidence="1" key="2">
    <citation type="submission" date="2014-09" db="EMBL/GenBank/DDBJ databases">
        <authorList>
            <person name="Aslett A.Martin."/>
        </authorList>
    </citation>
    <scope>NUCLEOTIDE SEQUENCE</scope>
    <source>
        <strain evidence="1">ED321 Heterogonic</strain>
    </source>
</reference>
<proteinExistence type="predicted"/>
<dbReference type="WBParaSite" id="SRAE_X000239800.1">
    <property type="protein sequence ID" value="SRAE_X000239800.1"/>
    <property type="gene ID" value="WBGene00267984"/>
</dbReference>
<evidence type="ECO:0000313" key="1">
    <source>
        <dbReference type="EMBL" id="CEF60665.1"/>
    </source>
</evidence>
<dbReference type="Proteomes" id="UP000035682">
    <property type="component" value="Unplaced"/>
</dbReference>
<keyword evidence="2" id="KW-1185">Reference proteome</keyword>
<dbReference type="GeneID" id="36385478"/>
<name>A0A090KT43_STRRB</name>
<dbReference type="AlphaFoldDB" id="A0A090KT43"/>